<dbReference type="EMBL" id="JASSZA010000019">
    <property type="protein sequence ID" value="KAK2086873.1"/>
    <property type="molecule type" value="Genomic_DNA"/>
</dbReference>
<feature type="signal peptide" evidence="1">
    <location>
        <begin position="1"/>
        <end position="15"/>
    </location>
</feature>
<dbReference type="InterPro" id="IPR038466">
    <property type="entry name" value="S8_pro-domain_sf"/>
</dbReference>
<feature type="chain" id="PRO_5047324353" evidence="1">
    <location>
        <begin position="16"/>
        <end position="138"/>
    </location>
</feature>
<dbReference type="InterPro" id="IPR032815">
    <property type="entry name" value="S8_pro-domain"/>
</dbReference>
<proteinExistence type="predicted"/>
<protein>
    <submittedName>
        <fullName evidence="3">Proprotein convertase subtilisin/kexin type 4</fullName>
    </submittedName>
</protein>
<dbReference type="Pfam" id="PF16470">
    <property type="entry name" value="S8_pro-domain"/>
    <property type="match status" value="1"/>
</dbReference>
<keyword evidence="4" id="KW-1185">Reference proteome</keyword>
<dbReference type="Proteomes" id="UP001266305">
    <property type="component" value="Unassembled WGS sequence"/>
</dbReference>
<accession>A0ABQ9TR50</accession>
<comment type="caution">
    <text evidence="3">The sequence shown here is derived from an EMBL/GenBank/DDBJ whole genome shotgun (WGS) entry which is preliminary data.</text>
</comment>
<evidence type="ECO:0000313" key="4">
    <source>
        <dbReference type="Proteomes" id="UP001266305"/>
    </source>
</evidence>
<sequence>MRPAPIALWLRLALALSPLGPLAVGWASSRAPIYVSSWAVRVSQENREAERLARKFGFVNLGPIFPDGQYFHLRHRGVVQQSLTPHWGHHLRLKRDPKATPSGLSRILGPEPPSVILAAVVNGCVLSVARTHPDPRSM</sequence>
<gene>
    <name evidence="3" type="primary">PCSK4_3</name>
    <name evidence="3" type="ORF">P7K49_032780</name>
</gene>
<feature type="domain" description="Peptidase S8 pro-domain" evidence="2">
    <location>
        <begin position="37"/>
        <end position="98"/>
    </location>
</feature>
<dbReference type="SUPFAM" id="SSF54897">
    <property type="entry name" value="Protease propeptides/inhibitors"/>
    <property type="match status" value="1"/>
</dbReference>
<evidence type="ECO:0000259" key="2">
    <source>
        <dbReference type="Pfam" id="PF16470"/>
    </source>
</evidence>
<organism evidence="3 4">
    <name type="scientific">Saguinus oedipus</name>
    <name type="common">Cotton-top tamarin</name>
    <name type="synonym">Oedipomidas oedipus</name>
    <dbReference type="NCBI Taxonomy" id="9490"/>
    <lineage>
        <taxon>Eukaryota</taxon>
        <taxon>Metazoa</taxon>
        <taxon>Chordata</taxon>
        <taxon>Craniata</taxon>
        <taxon>Vertebrata</taxon>
        <taxon>Euteleostomi</taxon>
        <taxon>Mammalia</taxon>
        <taxon>Eutheria</taxon>
        <taxon>Euarchontoglires</taxon>
        <taxon>Primates</taxon>
        <taxon>Haplorrhini</taxon>
        <taxon>Platyrrhini</taxon>
        <taxon>Cebidae</taxon>
        <taxon>Callitrichinae</taxon>
        <taxon>Saguinus</taxon>
    </lineage>
</organism>
<dbReference type="Gene3D" id="3.30.70.850">
    <property type="entry name" value="Peptidase S8, pro-domain"/>
    <property type="match status" value="1"/>
</dbReference>
<evidence type="ECO:0000256" key="1">
    <source>
        <dbReference type="SAM" id="SignalP"/>
    </source>
</evidence>
<name>A0ABQ9TR50_SAGOE</name>
<keyword evidence="1" id="KW-0732">Signal</keyword>
<reference evidence="3 4" key="1">
    <citation type="submission" date="2023-05" db="EMBL/GenBank/DDBJ databases">
        <title>B98-5 Cell Line De Novo Hybrid Assembly: An Optical Mapping Approach.</title>
        <authorList>
            <person name="Kananen K."/>
            <person name="Auerbach J.A."/>
            <person name="Kautto E."/>
            <person name="Blachly J.S."/>
        </authorList>
    </citation>
    <scope>NUCLEOTIDE SEQUENCE [LARGE SCALE GENOMIC DNA]</scope>
    <source>
        <strain evidence="3">B95-8</strain>
        <tissue evidence="3">Cell line</tissue>
    </source>
</reference>
<evidence type="ECO:0000313" key="3">
    <source>
        <dbReference type="EMBL" id="KAK2086873.1"/>
    </source>
</evidence>